<gene>
    <name evidence="3" type="ORF">BDA99DRAFT_537510</name>
</gene>
<feature type="region of interest" description="Disordered" evidence="2">
    <location>
        <begin position="178"/>
        <end position="230"/>
    </location>
</feature>
<proteinExistence type="predicted"/>
<name>A0AAD5KCM6_9FUNG</name>
<organism evidence="3 4">
    <name type="scientific">Phascolomyces articulosus</name>
    <dbReference type="NCBI Taxonomy" id="60185"/>
    <lineage>
        <taxon>Eukaryota</taxon>
        <taxon>Fungi</taxon>
        <taxon>Fungi incertae sedis</taxon>
        <taxon>Mucoromycota</taxon>
        <taxon>Mucoromycotina</taxon>
        <taxon>Mucoromycetes</taxon>
        <taxon>Mucorales</taxon>
        <taxon>Lichtheimiaceae</taxon>
        <taxon>Phascolomyces</taxon>
    </lineage>
</organism>
<sequence>MTTTTQDMMDIMMKNKKQDEQRYKDDLIEKATMRLRRRLLEQQLSEVMHNVIQMQSQLEVLRVDTSATIDAVANIQQDEQYNRLESLERRLNAHQKQLNQLVKQAVTTEQQQPEDDDDNTVAVDCNTTTLNQKPTAQAFSMSRLSSLSLMSSLFSRTSTASTRATSRALSDTASCYNDDQTVEDEDDDDCMSVASSMMSDTPEARQRRHRRRRRVKHHRQAHRMRTDDVTELKWSQKAPTLFPLPEQPHTMMKNTDNDYTCSSYLDHPNLTLNQYNYDNSNNSKAQEEDTLSDIGSMSTASTMSHPRAIYDMLDHHREFLKNNLSSFQGHTRFDDYLNDNDDDGTETTTTTQQQQEDATYEKNPYATAMMAAMQRGDRPRHPLSPLSENFFRENASSFAAAAVGLKDYYDLDCNVLDDALSFLDSMSVDDDGFGEDMEFLLQHPDLCCRPLDEVRTTMIGHTNYPTNDDDDSFYFLQQQQRATTASLYNSNLRRQRHRQHQKVTIPSALYHYGMRWMSSMGYSACMKSVRWCKFLSILFAAMMVSILKGPQDVLDVY</sequence>
<comment type="caution">
    <text evidence="3">The sequence shown here is derived from an EMBL/GenBank/DDBJ whole genome shotgun (WGS) entry which is preliminary data.</text>
</comment>
<keyword evidence="4" id="KW-1185">Reference proteome</keyword>
<protein>
    <submittedName>
        <fullName evidence="3">Uncharacterized protein</fullName>
    </submittedName>
</protein>
<dbReference type="Proteomes" id="UP001209540">
    <property type="component" value="Unassembled WGS sequence"/>
</dbReference>
<evidence type="ECO:0000256" key="2">
    <source>
        <dbReference type="SAM" id="MobiDB-lite"/>
    </source>
</evidence>
<dbReference type="EMBL" id="JAIXMP010000014">
    <property type="protein sequence ID" value="KAI9262164.1"/>
    <property type="molecule type" value="Genomic_DNA"/>
</dbReference>
<feature type="region of interest" description="Disordered" evidence="2">
    <location>
        <begin position="335"/>
        <end position="359"/>
    </location>
</feature>
<feature type="coiled-coil region" evidence="1">
    <location>
        <begin position="77"/>
        <end position="111"/>
    </location>
</feature>
<feature type="compositionally biased region" description="Acidic residues" evidence="2">
    <location>
        <begin position="336"/>
        <end position="345"/>
    </location>
</feature>
<evidence type="ECO:0000313" key="4">
    <source>
        <dbReference type="Proteomes" id="UP001209540"/>
    </source>
</evidence>
<accession>A0AAD5KCM6</accession>
<dbReference type="AlphaFoldDB" id="A0AAD5KCM6"/>
<feature type="compositionally biased region" description="Acidic residues" evidence="2">
    <location>
        <begin position="180"/>
        <end position="190"/>
    </location>
</feature>
<keyword evidence="1" id="KW-0175">Coiled coil</keyword>
<feature type="compositionally biased region" description="Low complexity" evidence="2">
    <location>
        <begin position="346"/>
        <end position="356"/>
    </location>
</feature>
<evidence type="ECO:0000313" key="3">
    <source>
        <dbReference type="EMBL" id="KAI9262164.1"/>
    </source>
</evidence>
<reference evidence="3" key="1">
    <citation type="journal article" date="2022" name="IScience">
        <title>Evolution of zygomycete secretomes and the origins of terrestrial fungal ecologies.</title>
        <authorList>
            <person name="Chang Y."/>
            <person name="Wang Y."/>
            <person name="Mondo S."/>
            <person name="Ahrendt S."/>
            <person name="Andreopoulos W."/>
            <person name="Barry K."/>
            <person name="Beard J."/>
            <person name="Benny G.L."/>
            <person name="Blankenship S."/>
            <person name="Bonito G."/>
            <person name="Cuomo C."/>
            <person name="Desiro A."/>
            <person name="Gervers K.A."/>
            <person name="Hundley H."/>
            <person name="Kuo A."/>
            <person name="LaButti K."/>
            <person name="Lang B.F."/>
            <person name="Lipzen A."/>
            <person name="O'Donnell K."/>
            <person name="Pangilinan J."/>
            <person name="Reynolds N."/>
            <person name="Sandor L."/>
            <person name="Smith M.E."/>
            <person name="Tsang A."/>
            <person name="Grigoriev I.V."/>
            <person name="Stajich J.E."/>
            <person name="Spatafora J.W."/>
        </authorList>
    </citation>
    <scope>NUCLEOTIDE SEQUENCE</scope>
    <source>
        <strain evidence="3">RSA 2281</strain>
    </source>
</reference>
<evidence type="ECO:0000256" key="1">
    <source>
        <dbReference type="SAM" id="Coils"/>
    </source>
</evidence>
<feature type="compositionally biased region" description="Basic residues" evidence="2">
    <location>
        <begin position="206"/>
        <end position="223"/>
    </location>
</feature>
<reference evidence="3" key="2">
    <citation type="submission" date="2023-02" db="EMBL/GenBank/DDBJ databases">
        <authorList>
            <consortium name="DOE Joint Genome Institute"/>
            <person name="Mondo S.J."/>
            <person name="Chang Y."/>
            <person name="Wang Y."/>
            <person name="Ahrendt S."/>
            <person name="Andreopoulos W."/>
            <person name="Barry K."/>
            <person name="Beard J."/>
            <person name="Benny G.L."/>
            <person name="Blankenship S."/>
            <person name="Bonito G."/>
            <person name="Cuomo C."/>
            <person name="Desiro A."/>
            <person name="Gervers K.A."/>
            <person name="Hundley H."/>
            <person name="Kuo A."/>
            <person name="LaButti K."/>
            <person name="Lang B.F."/>
            <person name="Lipzen A."/>
            <person name="O'Donnell K."/>
            <person name="Pangilinan J."/>
            <person name="Reynolds N."/>
            <person name="Sandor L."/>
            <person name="Smith M.W."/>
            <person name="Tsang A."/>
            <person name="Grigoriev I.V."/>
            <person name="Stajich J.E."/>
            <person name="Spatafora J.W."/>
        </authorList>
    </citation>
    <scope>NUCLEOTIDE SEQUENCE</scope>
    <source>
        <strain evidence="3">RSA 2281</strain>
    </source>
</reference>